<dbReference type="InterPro" id="IPR051077">
    <property type="entry name" value="Ca-dependent_lectin"/>
</dbReference>
<evidence type="ECO:0000313" key="3">
    <source>
        <dbReference type="RefSeq" id="XP_031555824.1"/>
    </source>
</evidence>
<reference evidence="3" key="1">
    <citation type="submission" date="2025-08" db="UniProtKB">
        <authorList>
            <consortium name="RefSeq"/>
        </authorList>
    </citation>
    <scope>IDENTIFICATION</scope>
    <source>
        <tissue evidence="3">Tentacle</tissue>
    </source>
</reference>
<dbReference type="OrthoDB" id="6086925at2759"/>
<sequence length="206" mass="22455">MIPLGPPGLKGESGNPGVRGPPGPKSGGVQYVRWGRTTCPYNATLVYKGSVGGSHYSHKAGGANYVCLPDTPKYRKYKDGVQSSRGYMYDTEYQDAQSQLFTNKNLEHHDVPCAVCYVKARSAKLIIPATYECPAGWKREYHGYLMSEDYAHSHPSEYIDIDAEAVPGTKVDVNGALLYHVEGVCGSLPCPPYVEGRELTCAVCTK</sequence>
<protein>
    <submittedName>
        <fullName evidence="3">Short-chain collagen C4-like</fullName>
    </submittedName>
</protein>
<keyword evidence="2" id="KW-1185">Reference proteome</keyword>
<dbReference type="KEGG" id="aten:116292616"/>
<evidence type="ECO:0000256" key="1">
    <source>
        <dbReference type="SAM" id="MobiDB-lite"/>
    </source>
</evidence>
<feature type="region of interest" description="Disordered" evidence="1">
    <location>
        <begin position="1"/>
        <end position="29"/>
    </location>
</feature>
<dbReference type="PANTHER" id="PTHR24024:SF18">
    <property type="entry name" value="SHORT-CHAIN COLLAGEN C4-LIKE"/>
    <property type="match status" value="1"/>
</dbReference>
<organism evidence="2 3">
    <name type="scientific">Actinia tenebrosa</name>
    <name type="common">Australian red waratah sea anemone</name>
    <dbReference type="NCBI Taxonomy" id="6105"/>
    <lineage>
        <taxon>Eukaryota</taxon>
        <taxon>Metazoa</taxon>
        <taxon>Cnidaria</taxon>
        <taxon>Anthozoa</taxon>
        <taxon>Hexacorallia</taxon>
        <taxon>Actiniaria</taxon>
        <taxon>Actiniidae</taxon>
        <taxon>Actinia</taxon>
    </lineage>
</organism>
<dbReference type="GeneID" id="116292616"/>
<dbReference type="RefSeq" id="XP_031555824.1">
    <property type="nucleotide sequence ID" value="XM_031699964.1"/>
</dbReference>
<gene>
    <name evidence="3" type="primary">LOC116292616</name>
</gene>
<proteinExistence type="predicted"/>
<dbReference type="Proteomes" id="UP000515163">
    <property type="component" value="Unplaced"/>
</dbReference>
<dbReference type="InParanoid" id="A0A6P8HHE6"/>
<dbReference type="AlphaFoldDB" id="A0A6P8HHE6"/>
<dbReference type="GO" id="GO:0005615">
    <property type="term" value="C:extracellular space"/>
    <property type="evidence" value="ECO:0007669"/>
    <property type="project" value="TreeGrafter"/>
</dbReference>
<dbReference type="PANTHER" id="PTHR24024">
    <property type="entry name" value="PULMONARY SURFACTANT-ASSOCIATED PROTEIN A"/>
    <property type="match status" value="1"/>
</dbReference>
<evidence type="ECO:0000313" key="2">
    <source>
        <dbReference type="Proteomes" id="UP000515163"/>
    </source>
</evidence>
<name>A0A6P8HHE6_ACTTE</name>
<accession>A0A6P8HHE6</accession>